<feature type="compositionally biased region" description="Polar residues" evidence="7">
    <location>
        <begin position="347"/>
        <end position="359"/>
    </location>
</feature>
<protein>
    <recommendedName>
        <fullName evidence="8">BHLH domain-containing protein</fullName>
    </recommendedName>
</protein>
<sequence>MDPPNPMEMSRQGDEIPDLNLDFHNFDLFVAANDASNAVANQMQMDSLSGPHSTHTSPMLNPIPDHTQGYGAPQMVGNTDIVRLHHHLEQQRRLNELNQLQNRILQQQLEIMGCTPPSSHVQVGYQGLMTPMSSTELRPMVYDPNLVSSALGNHADLYRSLLSPAVTPNLIGSTSHPSPFAQTHHGTPDFLSPLTSPAIQPSPNPFQSFGQGTTSAIPSPTQKSFQPLPSPSFGPSRSKRSATSDVDAARKRASPIVKPTLSTKTASTTKRTPRMRPRGDSIAQPRASPLPSPHPFGTIEPVGDVPNSTPSPVDLSVTFSMPPPAVPIARTSPSQEVDTIMEHSESAEGTPTASMNGSPSLAPVTPASLMNLGHNATQPTGLRHGPEVSQSTGVSRLETTNTGTSPSKKDKAKDANQATKTAPKGKVAIPKSGTSVRQSPAILPMISPAIKPGLTAEAIAHLSTKSNYQNTLEGRAAALGINPSSSSSSYGPDGRKTSHKAAEQKRRDSLKAGFDDLRLLLPPITLSACAELDPGAAPPRGPPRNVPGGEDNPNRAVSKLALLRFSNEWIVKLGRRVERRDNAIEELKKEVEMLREKLGPGADLPPGFDLDADIDAIEEDNEENKSARMASRPTEKLKSQVTAIAEQDEEDGEEAD</sequence>
<feature type="region of interest" description="Disordered" evidence="7">
    <location>
        <begin position="531"/>
        <end position="553"/>
    </location>
</feature>
<feature type="compositionally biased region" description="Polar residues" evidence="7">
    <location>
        <begin position="260"/>
        <end position="270"/>
    </location>
</feature>
<dbReference type="Pfam" id="PF00010">
    <property type="entry name" value="HLH"/>
    <property type="match status" value="1"/>
</dbReference>
<dbReference type="InterPro" id="IPR052207">
    <property type="entry name" value="Max-like/E-box_TFs"/>
</dbReference>
<feature type="region of interest" description="Disordered" evidence="7">
    <location>
        <begin position="342"/>
        <end position="435"/>
    </location>
</feature>
<evidence type="ECO:0000256" key="1">
    <source>
        <dbReference type="ARBA" id="ARBA00004123"/>
    </source>
</evidence>
<evidence type="ECO:0000313" key="10">
    <source>
        <dbReference type="Proteomes" id="UP000663850"/>
    </source>
</evidence>
<evidence type="ECO:0000256" key="4">
    <source>
        <dbReference type="ARBA" id="ARBA00023163"/>
    </source>
</evidence>
<keyword evidence="6" id="KW-0175">Coiled coil</keyword>
<evidence type="ECO:0000256" key="5">
    <source>
        <dbReference type="ARBA" id="ARBA00023242"/>
    </source>
</evidence>
<keyword evidence="5" id="KW-0539">Nucleus</keyword>
<feature type="compositionally biased region" description="Basic and acidic residues" evidence="7">
    <location>
        <begin position="493"/>
        <end position="507"/>
    </location>
</feature>
<dbReference type="EMBL" id="CAJMWZ010003699">
    <property type="protein sequence ID" value="CAE6477930.1"/>
    <property type="molecule type" value="Genomic_DNA"/>
</dbReference>
<dbReference type="PANTHER" id="PTHR15741:SF38">
    <property type="entry name" value="BHLH DOMAIN-CONTAINING PROTEIN"/>
    <property type="match status" value="1"/>
</dbReference>
<feature type="compositionally biased region" description="Pro residues" evidence="7">
    <location>
        <begin position="536"/>
        <end position="545"/>
    </location>
</feature>
<dbReference type="PROSITE" id="PS50888">
    <property type="entry name" value="BHLH"/>
    <property type="match status" value="1"/>
</dbReference>
<dbReference type="SUPFAM" id="SSF47459">
    <property type="entry name" value="HLH, helix-loop-helix DNA-binding domain"/>
    <property type="match status" value="1"/>
</dbReference>
<name>A0A8H3CC08_9AGAM</name>
<feature type="compositionally biased region" description="Polar residues" evidence="7">
    <location>
        <begin position="388"/>
        <end position="406"/>
    </location>
</feature>
<evidence type="ECO:0000256" key="2">
    <source>
        <dbReference type="ARBA" id="ARBA00023015"/>
    </source>
</evidence>
<evidence type="ECO:0000313" key="9">
    <source>
        <dbReference type="EMBL" id="CAE6477930.1"/>
    </source>
</evidence>
<feature type="region of interest" description="Disordered" evidence="7">
    <location>
        <begin position="598"/>
        <end position="656"/>
    </location>
</feature>
<evidence type="ECO:0000256" key="3">
    <source>
        <dbReference type="ARBA" id="ARBA00023125"/>
    </source>
</evidence>
<evidence type="ECO:0000256" key="6">
    <source>
        <dbReference type="SAM" id="Coils"/>
    </source>
</evidence>
<evidence type="ECO:0000259" key="8">
    <source>
        <dbReference type="PROSITE" id="PS50888"/>
    </source>
</evidence>
<dbReference type="GO" id="GO:0046983">
    <property type="term" value="F:protein dimerization activity"/>
    <property type="evidence" value="ECO:0007669"/>
    <property type="project" value="InterPro"/>
</dbReference>
<gene>
    <name evidence="9" type="ORF">RDB_LOCUS70990</name>
</gene>
<accession>A0A8H3CC08</accession>
<feature type="compositionally biased region" description="Acidic residues" evidence="7">
    <location>
        <begin position="610"/>
        <end position="622"/>
    </location>
</feature>
<evidence type="ECO:0000256" key="7">
    <source>
        <dbReference type="SAM" id="MobiDB-lite"/>
    </source>
</evidence>
<feature type="region of interest" description="Disordered" evidence="7">
    <location>
        <begin position="173"/>
        <end position="292"/>
    </location>
</feature>
<keyword evidence="3" id="KW-0238">DNA-binding</keyword>
<feature type="compositionally biased region" description="Polar residues" evidence="7">
    <location>
        <begin position="193"/>
        <end position="227"/>
    </location>
</feature>
<dbReference type="InterPro" id="IPR011598">
    <property type="entry name" value="bHLH_dom"/>
</dbReference>
<comment type="subcellular location">
    <subcellularLocation>
        <location evidence="1">Nucleus</location>
    </subcellularLocation>
</comment>
<organism evidence="9 10">
    <name type="scientific">Rhizoctonia solani</name>
    <dbReference type="NCBI Taxonomy" id="456999"/>
    <lineage>
        <taxon>Eukaryota</taxon>
        <taxon>Fungi</taxon>
        <taxon>Dikarya</taxon>
        <taxon>Basidiomycota</taxon>
        <taxon>Agaricomycotina</taxon>
        <taxon>Agaricomycetes</taxon>
        <taxon>Cantharellales</taxon>
        <taxon>Ceratobasidiaceae</taxon>
        <taxon>Rhizoctonia</taxon>
    </lineage>
</organism>
<feature type="region of interest" description="Disordered" evidence="7">
    <location>
        <begin position="479"/>
        <end position="507"/>
    </location>
</feature>
<dbReference type="GO" id="GO:0005634">
    <property type="term" value="C:nucleus"/>
    <property type="evidence" value="ECO:0007669"/>
    <property type="project" value="UniProtKB-SubCell"/>
</dbReference>
<dbReference type="PANTHER" id="PTHR15741">
    <property type="entry name" value="BASIC HELIX-LOOP-HELIX ZIP TRANSCRIPTION FACTOR"/>
    <property type="match status" value="1"/>
</dbReference>
<feature type="coiled-coil region" evidence="6">
    <location>
        <begin position="570"/>
        <end position="597"/>
    </location>
</feature>
<dbReference type="GO" id="GO:0000978">
    <property type="term" value="F:RNA polymerase II cis-regulatory region sequence-specific DNA binding"/>
    <property type="evidence" value="ECO:0007669"/>
    <property type="project" value="TreeGrafter"/>
</dbReference>
<keyword evidence="4" id="KW-0804">Transcription</keyword>
<feature type="domain" description="BHLH" evidence="8">
    <location>
        <begin position="494"/>
        <end position="573"/>
    </location>
</feature>
<dbReference type="InterPro" id="IPR036638">
    <property type="entry name" value="HLH_DNA-bd_sf"/>
</dbReference>
<dbReference type="SMART" id="SM00353">
    <property type="entry name" value="HLH"/>
    <property type="match status" value="1"/>
</dbReference>
<dbReference type="Gene3D" id="4.10.280.10">
    <property type="entry name" value="Helix-loop-helix DNA-binding domain"/>
    <property type="match status" value="1"/>
</dbReference>
<proteinExistence type="predicted"/>
<feature type="compositionally biased region" description="Acidic residues" evidence="7">
    <location>
        <begin position="646"/>
        <end position="656"/>
    </location>
</feature>
<feature type="compositionally biased region" description="Polar residues" evidence="7">
    <location>
        <begin position="173"/>
        <end position="185"/>
    </location>
</feature>
<comment type="caution">
    <text evidence="9">The sequence shown here is derived from an EMBL/GenBank/DDBJ whole genome shotgun (WGS) entry which is preliminary data.</text>
</comment>
<reference evidence="9" key="1">
    <citation type="submission" date="2021-01" db="EMBL/GenBank/DDBJ databases">
        <authorList>
            <person name="Kaushik A."/>
        </authorList>
    </citation>
    <scope>NUCLEOTIDE SEQUENCE</scope>
    <source>
        <strain evidence="9">Type strain: AG8-Rh-89/</strain>
    </source>
</reference>
<dbReference type="GO" id="GO:0000981">
    <property type="term" value="F:DNA-binding transcription factor activity, RNA polymerase II-specific"/>
    <property type="evidence" value="ECO:0007669"/>
    <property type="project" value="TreeGrafter"/>
</dbReference>
<dbReference type="Proteomes" id="UP000663850">
    <property type="component" value="Unassembled WGS sequence"/>
</dbReference>
<keyword evidence="2" id="KW-0805">Transcription regulation</keyword>
<dbReference type="AlphaFoldDB" id="A0A8H3CC08"/>